<dbReference type="Proteomes" id="UP000473531">
    <property type="component" value="Unassembled WGS sequence"/>
</dbReference>
<feature type="transmembrane region" description="Helical" evidence="6">
    <location>
        <begin position="141"/>
        <end position="163"/>
    </location>
</feature>
<keyword evidence="8" id="KW-1185">Reference proteome</keyword>
<keyword evidence="5 6" id="KW-0472">Membrane</keyword>
<feature type="transmembrane region" description="Helical" evidence="6">
    <location>
        <begin position="114"/>
        <end position="134"/>
    </location>
</feature>
<evidence type="ECO:0000313" key="7">
    <source>
        <dbReference type="EMBL" id="MXP15151.1"/>
    </source>
</evidence>
<dbReference type="PANTHER" id="PTHR30250">
    <property type="entry name" value="PST FAMILY PREDICTED COLANIC ACID TRANSPORTER"/>
    <property type="match status" value="1"/>
</dbReference>
<reference evidence="7 8" key="1">
    <citation type="submission" date="2019-12" db="EMBL/GenBank/DDBJ databases">
        <title>Genomic-based taxomic classification of the family Erythrobacteraceae.</title>
        <authorList>
            <person name="Xu L."/>
        </authorList>
    </citation>
    <scope>NUCLEOTIDE SEQUENCE [LARGE SCALE GENOMIC DNA]</scope>
    <source>
        <strain evidence="7 8">KCTC 52259</strain>
    </source>
</reference>
<feature type="transmembrane region" description="Helical" evidence="6">
    <location>
        <begin position="77"/>
        <end position="102"/>
    </location>
</feature>
<dbReference type="RefSeq" id="WP_160601715.1">
    <property type="nucleotide sequence ID" value="NZ_WTYU01000002.1"/>
</dbReference>
<feature type="transmembrane region" description="Helical" evidence="6">
    <location>
        <begin position="354"/>
        <end position="372"/>
    </location>
</feature>
<feature type="transmembrane region" description="Helical" evidence="6">
    <location>
        <begin position="169"/>
        <end position="189"/>
    </location>
</feature>
<feature type="transmembrane region" description="Helical" evidence="6">
    <location>
        <begin position="7"/>
        <end position="28"/>
    </location>
</feature>
<name>A0A6L7GKG6_9SPHN</name>
<comment type="caution">
    <text evidence="7">The sequence shown here is derived from an EMBL/GenBank/DDBJ whole genome shotgun (WGS) entry which is preliminary data.</text>
</comment>
<evidence type="ECO:0000313" key="8">
    <source>
        <dbReference type="Proteomes" id="UP000473531"/>
    </source>
</evidence>
<evidence type="ECO:0000256" key="4">
    <source>
        <dbReference type="ARBA" id="ARBA00022989"/>
    </source>
</evidence>
<gene>
    <name evidence="7" type="ORF">GRI44_10365</name>
</gene>
<feature type="transmembrane region" description="Helical" evidence="6">
    <location>
        <begin position="448"/>
        <end position="467"/>
    </location>
</feature>
<keyword evidence="3 6" id="KW-0812">Transmembrane</keyword>
<evidence type="ECO:0000256" key="2">
    <source>
        <dbReference type="ARBA" id="ARBA00022475"/>
    </source>
</evidence>
<dbReference type="EMBL" id="WTYU01000002">
    <property type="protein sequence ID" value="MXP15151.1"/>
    <property type="molecule type" value="Genomic_DNA"/>
</dbReference>
<evidence type="ECO:0000256" key="1">
    <source>
        <dbReference type="ARBA" id="ARBA00004651"/>
    </source>
</evidence>
<sequence>MNFFRNFLIYGLGAAASRLAAVFLVPLYTRTLSIESYGELEVLLALHLAGVLLSGLQSESALLRDYYAAKERGELAGLVWGAFSISLGGLIALALGIAAVWLMGMLPLYIAQNIGLLLVLTFLAQLLGLQLIILRFAGTPIAFSVVSFLDLGLSAVLSVIFIVGLDLGVPGAILGMVCGKSICVLVAWLRTFGRPGWPWTSNAIVRQMLAYSLPTMPSVMLGWLQTNGTRVLLAIFLTLSDVAIVGVSIRVAALYGFVVYAFRMAWEPIAFKNIDEADGDPKLYARALQIYILAMFPMAGVAILAAPVLVSIFAPAEYGAAVAITGFFVIGQFWLGATSITSIGIHGARVTSRLTYVFGAGAAINFLTLALLSQSMGMLAAAIGFLASQIVGTILAAWYSERHFSTNFHGRSLVCAAIASAILAVGSFEIYRPFADPEVSRWTTYLPYLEMACLVAALAAIISAWGIEREVLAAANSEVRSLRSRFRVLLK</sequence>
<evidence type="ECO:0000256" key="6">
    <source>
        <dbReference type="SAM" id="Phobius"/>
    </source>
</evidence>
<feature type="transmembrane region" description="Helical" evidence="6">
    <location>
        <begin position="209"/>
        <end position="226"/>
    </location>
</feature>
<feature type="transmembrane region" description="Helical" evidence="6">
    <location>
        <begin position="378"/>
        <end position="399"/>
    </location>
</feature>
<feature type="transmembrane region" description="Helical" evidence="6">
    <location>
        <begin position="40"/>
        <end position="56"/>
    </location>
</feature>
<proteinExistence type="predicted"/>
<feature type="transmembrane region" description="Helical" evidence="6">
    <location>
        <begin position="232"/>
        <end position="262"/>
    </location>
</feature>
<feature type="transmembrane region" description="Helical" evidence="6">
    <location>
        <begin position="290"/>
        <end position="314"/>
    </location>
</feature>
<evidence type="ECO:0000256" key="5">
    <source>
        <dbReference type="ARBA" id="ARBA00023136"/>
    </source>
</evidence>
<dbReference type="PANTHER" id="PTHR30250:SF11">
    <property type="entry name" value="O-ANTIGEN TRANSPORTER-RELATED"/>
    <property type="match status" value="1"/>
</dbReference>
<organism evidence="7 8">
    <name type="scientific">Allopontixanthobacter confluentis</name>
    <dbReference type="NCBI Taxonomy" id="1849021"/>
    <lineage>
        <taxon>Bacteria</taxon>
        <taxon>Pseudomonadati</taxon>
        <taxon>Pseudomonadota</taxon>
        <taxon>Alphaproteobacteria</taxon>
        <taxon>Sphingomonadales</taxon>
        <taxon>Erythrobacteraceae</taxon>
        <taxon>Allopontixanthobacter</taxon>
    </lineage>
</organism>
<dbReference type="InterPro" id="IPR050833">
    <property type="entry name" value="Poly_Biosynth_Transport"/>
</dbReference>
<comment type="subcellular location">
    <subcellularLocation>
        <location evidence="1">Cell membrane</location>
        <topology evidence="1">Multi-pass membrane protein</topology>
    </subcellularLocation>
</comment>
<keyword evidence="4 6" id="KW-1133">Transmembrane helix</keyword>
<dbReference type="GO" id="GO:0005886">
    <property type="term" value="C:plasma membrane"/>
    <property type="evidence" value="ECO:0007669"/>
    <property type="project" value="UniProtKB-SubCell"/>
</dbReference>
<protein>
    <submittedName>
        <fullName evidence="7">Uncharacterized protein</fullName>
    </submittedName>
</protein>
<feature type="transmembrane region" description="Helical" evidence="6">
    <location>
        <begin position="320"/>
        <end position="342"/>
    </location>
</feature>
<evidence type="ECO:0000256" key="3">
    <source>
        <dbReference type="ARBA" id="ARBA00022692"/>
    </source>
</evidence>
<keyword evidence="2" id="KW-1003">Cell membrane</keyword>
<dbReference type="OrthoDB" id="7605217at2"/>
<feature type="transmembrane region" description="Helical" evidence="6">
    <location>
        <begin position="411"/>
        <end position="428"/>
    </location>
</feature>
<dbReference type="AlphaFoldDB" id="A0A6L7GKG6"/>
<accession>A0A6L7GKG6</accession>